<protein>
    <submittedName>
        <fullName evidence="7">Probable beta-D-xylosidase 5</fullName>
    </submittedName>
</protein>
<dbReference type="PANTHER" id="PTHR42721">
    <property type="entry name" value="SUGAR HYDROLASE-RELATED"/>
    <property type="match status" value="1"/>
</dbReference>
<dbReference type="RefSeq" id="XP_039117919.1">
    <property type="nucleotide sequence ID" value="XM_039261985.1"/>
</dbReference>
<dbReference type="GO" id="GO:0031222">
    <property type="term" value="P:arabinan catabolic process"/>
    <property type="evidence" value="ECO:0007669"/>
    <property type="project" value="TreeGrafter"/>
</dbReference>
<dbReference type="Gene3D" id="2.60.40.10">
    <property type="entry name" value="Immunoglobulins"/>
    <property type="match status" value="1"/>
</dbReference>
<dbReference type="AlphaFoldDB" id="A0AB40AT50"/>
<evidence type="ECO:0000256" key="3">
    <source>
        <dbReference type="ARBA" id="ARBA00023295"/>
    </source>
</evidence>
<sequence>MASLFKSILLFIIAMLAASSAVAAKVCDTKSFSAQGLDMTQFGYCDKSLGYRVRAKNLVDTMTIEEKVKQLGNQAPGVPRLGIPAYNWWSEILHGVSDVGGGSNFNGPVHGATSFPTPITTTAAFNEDLWNKIGKAASTEARAMNNLGVAGLTFWSPVINVVRDPRWGRTLETSGEDPFVNGVYAVNFVRGLQDVEGSENVKDPNSRDLKVAACCKHYAAYDIDQWVTYGGAVWDRFHYNSNVTEQDMAETFLRPFEMCVKEGDVSSVMCSYNKVNGIPTCADSRLLSGTIRGDWNLHGYIVSDCDSIEVMMDAHKFIDDAPEDAVAQVLQAGLDMDCGSFYPNYLQSALDKGLIKESDIDKALINTYVVLMRLGWFDGHKVFDSLGAKDVCSKEHMDLATDAARQGMVLLANAVNGPNHLPLDPKKHKEIAVIGPHGEATAAMLGNYAGKPCGFVTPVDGLKKYAANIVYETGCGDVHCRNTTFIWPAVRAARKADATVIITGLNLDIEAEGNDRVDLELPGYQNLMIRMVAAEAKGPVILVILSAGGVNIAEFSESPNISAILWAGYPGQQGGQAIADVIYGKYNPAGRLPVTWFEGDYVWKLPMTSMPLRPIDELGYPGRTYKFFNGSTIYPFGHGLSYTNFSYKLISNQRSITKKLAINQHCQQLHYNSSAYIPPCHSALADDLKCDKDDITIQIAVTNTGTMDGDDVVMLYSSAPHGIIDAPIKQLVGFQRVFVPAGKTVNATFSLKSCTALSIVTSSAYVVVPSGEHTFSVGSEPDQPNYLHFPFQVYIN</sequence>
<keyword evidence="1 4" id="KW-0732">Signal</keyword>
<proteinExistence type="predicted"/>
<evidence type="ECO:0000259" key="5">
    <source>
        <dbReference type="SMART" id="SM01217"/>
    </source>
</evidence>
<keyword evidence="6" id="KW-1185">Reference proteome</keyword>
<feature type="domain" description="Fibronectin type III-like" evidence="5">
    <location>
        <begin position="711"/>
        <end position="781"/>
    </location>
</feature>
<dbReference type="FunFam" id="3.20.20.300:FF:000010">
    <property type="entry name" value="Putative beta-D-xylosidase 5"/>
    <property type="match status" value="1"/>
</dbReference>
<evidence type="ECO:0000256" key="2">
    <source>
        <dbReference type="ARBA" id="ARBA00022801"/>
    </source>
</evidence>
<reference evidence="7" key="1">
    <citation type="submission" date="2025-08" db="UniProtKB">
        <authorList>
            <consortium name="RefSeq"/>
        </authorList>
    </citation>
    <scope>IDENTIFICATION</scope>
</reference>
<name>A0AB40AT50_DIOCR</name>
<dbReference type="GeneID" id="120253722"/>
<feature type="chain" id="PRO_5044216117" evidence="4">
    <location>
        <begin position="25"/>
        <end position="796"/>
    </location>
</feature>
<evidence type="ECO:0000313" key="7">
    <source>
        <dbReference type="RefSeq" id="XP_039117919.1"/>
    </source>
</evidence>
<dbReference type="Gene3D" id="3.20.20.300">
    <property type="entry name" value="Glycoside hydrolase, family 3, N-terminal domain"/>
    <property type="match status" value="1"/>
</dbReference>
<dbReference type="GO" id="GO:0046556">
    <property type="term" value="F:alpha-L-arabinofuranosidase activity"/>
    <property type="evidence" value="ECO:0007669"/>
    <property type="project" value="TreeGrafter"/>
</dbReference>
<dbReference type="PANTHER" id="PTHR42721:SF11">
    <property type="entry name" value="BETA-D-XYLOSIDASE 5-RELATED"/>
    <property type="match status" value="1"/>
</dbReference>
<evidence type="ECO:0000256" key="4">
    <source>
        <dbReference type="SAM" id="SignalP"/>
    </source>
</evidence>
<dbReference type="InterPro" id="IPR036962">
    <property type="entry name" value="Glyco_hydro_3_N_sf"/>
</dbReference>
<dbReference type="Proteomes" id="UP001515500">
    <property type="component" value="Unplaced"/>
</dbReference>
<dbReference type="InterPro" id="IPR044993">
    <property type="entry name" value="BXL"/>
</dbReference>
<dbReference type="Pfam" id="PF14310">
    <property type="entry name" value="Fn3-like"/>
    <property type="match status" value="1"/>
</dbReference>
<dbReference type="InterPro" id="IPR013783">
    <property type="entry name" value="Ig-like_fold"/>
</dbReference>
<evidence type="ECO:0000256" key="1">
    <source>
        <dbReference type="ARBA" id="ARBA00022729"/>
    </source>
</evidence>
<dbReference type="InterPro" id="IPR036881">
    <property type="entry name" value="Glyco_hydro_3_C_sf"/>
</dbReference>
<dbReference type="SMART" id="SM01217">
    <property type="entry name" value="Fn3_like"/>
    <property type="match status" value="1"/>
</dbReference>
<feature type="signal peptide" evidence="4">
    <location>
        <begin position="1"/>
        <end position="24"/>
    </location>
</feature>
<evidence type="ECO:0000313" key="6">
    <source>
        <dbReference type="Proteomes" id="UP001515500"/>
    </source>
</evidence>
<dbReference type="SUPFAM" id="SSF52279">
    <property type="entry name" value="Beta-D-glucan exohydrolase, C-terminal domain"/>
    <property type="match status" value="1"/>
</dbReference>
<accession>A0AB40AT50</accession>
<gene>
    <name evidence="7" type="primary">LOC120253722</name>
</gene>
<dbReference type="GO" id="GO:0009044">
    <property type="term" value="F:xylan 1,4-beta-xylosidase activity"/>
    <property type="evidence" value="ECO:0007669"/>
    <property type="project" value="InterPro"/>
</dbReference>
<dbReference type="SUPFAM" id="SSF51445">
    <property type="entry name" value="(Trans)glycosidases"/>
    <property type="match status" value="1"/>
</dbReference>
<dbReference type="FunFam" id="3.40.50.1700:FF:000001">
    <property type="entry name" value="probable beta-D-xylosidase 2"/>
    <property type="match status" value="1"/>
</dbReference>
<dbReference type="Pfam" id="PF01915">
    <property type="entry name" value="Glyco_hydro_3_C"/>
    <property type="match status" value="1"/>
</dbReference>
<dbReference type="InterPro" id="IPR002772">
    <property type="entry name" value="Glyco_hydro_3_C"/>
</dbReference>
<dbReference type="Gene3D" id="3.40.50.1700">
    <property type="entry name" value="Glycoside hydrolase family 3 C-terminal domain"/>
    <property type="match status" value="1"/>
</dbReference>
<dbReference type="InterPro" id="IPR017853">
    <property type="entry name" value="GH"/>
</dbReference>
<dbReference type="PRINTS" id="PR00133">
    <property type="entry name" value="GLHYDRLASE3"/>
</dbReference>
<dbReference type="GO" id="GO:0045493">
    <property type="term" value="P:xylan catabolic process"/>
    <property type="evidence" value="ECO:0007669"/>
    <property type="project" value="InterPro"/>
</dbReference>
<dbReference type="Pfam" id="PF00933">
    <property type="entry name" value="Glyco_hydro_3"/>
    <property type="match status" value="1"/>
</dbReference>
<dbReference type="InterPro" id="IPR026891">
    <property type="entry name" value="Fn3-like"/>
</dbReference>
<organism evidence="6 7">
    <name type="scientific">Dioscorea cayennensis subsp. rotundata</name>
    <name type="common">White Guinea yam</name>
    <name type="synonym">Dioscorea rotundata</name>
    <dbReference type="NCBI Taxonomy" id="55577"/>
    <lineage>
        <taxon>Eukaryota</taxon>
        <taxon>Viridiplantae</taxon>
        <taxon>Streptophyta</taxon>
        <taxon>Embryophyta</taxon>
        <taxon>Tracheophyta</taxon>
        <taxon>Spermatophyta</taxon>
        <taxon>Magnoliopsida</taxon>
        <taxon>Liliopsida</taxon>
        <taxon>Dioscoreales</taxon>
        <taxon>Dioscoreaceae</taxon>
        <taxon>Dioscorea</taxon>
    </lineage>
</organism>
<keyword evidence="2" id="KW-0378">Hydrolase</keyword>
<keyword evidence="3" id="KW-0326">Glycosidase</keyword>
<dbReference type="InterPro" id="IPR001764">
    <property type="entry name" value="Glyco_hydro_3_N"/>
</dbReference>